<evidence type="ECO:0000259" key="1">
    <source>
        <dbReference type="PROSITE" id="PS50879"/>
    </source>
</evidence>
<dbReference type="SUPFAM" id="SSF53098">
    <property type="entry name" value="Ribonuclease H-like"/>
    <property type="match status" value="1"/>
</dbReference>
<comment type="caution">
    <text evidence="2">The sequence shown here is derived from an EMBL/GenBank/DDBJ whole genome shotgun (WGS) entry which is preliminary data.</text>
</comment>
<dbReference type="Proteomes" id="UP000076858">
    <property type="component" value="Unassembled WGS sequence"/>
</dbReference>
<dbReference type="GO" id="GO:0004523">
    <property type="term" value="F:RNA-DNA hybrid ribonuclease activity"/>
    <property type="evidence" value="ECO:0007669"/>
    <property type="project" value="InterPro"/>
</dbReference>
<dbReference type="AlphaFoldDB" id="A0A164KP00"/>
<dbReference type="InterPro" id="IPR036397">
    <property type="entry name" value="RNaseH_sf"/>
</dbReference>
<dbReference type="PANTHER" id="PTHR33332">
    <property type="entry name" value="REVERSE TRANSCRIPTASE DOMAIN-CONTAINING PROTEIN"/>
    <property type="match status" value="1"/>
</dbReference>
<feature type="domain" description="RNase H type-1" evidence="1">
    <location>
        <begin position="25"/>
        <end position="158"/>
    </location>
</feature>
<dbReference type="GO" id="GO:0003676">
    <property type="term" value="F:nucleic acid binding"/>
    <property type="evidence" value="ECO:0007669"/>
    <property type="project" value="InterPro"/>
</dbReference>
<name>A0A164KP00_9CRUS</name>
<dbReference type="Gene3D" id="3.30.420.10">
    <property type="entry name" value="Ribonuclease H-like superfamily/Ribonuclease H"/>
    <property type="match status" value="1"/>
</dbReference>
<keyword evidence="3" id="KW-1185">Reference proteome</keyword>
<proteinExistence type="predicted"/>
<evidence type="ECO:0000313" key="2">
    <source>
        <dbReference type="EMBL" id="KZS03425.1"/>
    </source>
</evidence>
<reference evidence="2 3" key="1">
    <citation type="submission" date="2016-03" db="EMBL/GenBank/DDBJ databases">
        <title>EvidentialGene: Evidence-directed Construction of Genes on Genomes.</title>
        <authorList>
            <person name="Gilbert D.G."/>
            <person name="Choi J.-H."/>
            <person name="Mockaitis K."/>
            <person name="Colbourne J."/>
            <person name="Pfrender M."/>
        </authorList>
    </citation>
    <scope>NUCLEOTIDE SEQUENCE [LARGE SCALE GENOMIC DNA]</scope>
    <source>
        <strain evidence="2 3">Xinb3</strain>
        <tissue evidence="2">Complete organism</tissue>
    </source>
</reference>
<protein>
    <recommendedName>
        <fullName evidence="1">RNase H type-1 domain-containing protein</fullName>
    </recommendedName>
</protein>
<dbReference type="InterPro" id="IPR002156">
    <property type="entry name" value="RNaseH_domain"/>
</dbReference>
<dbReference type="EMBL" id="LRGB01003275">
    <property type="protein sequence ID" value="KZS03425.1"/>
    <property type="molecule type" value="Genomic_DNA"/>
</dbReference>
<gene>
    <name evidence="2" type="ORF">APZ42_033885</name>
</gene>
<organism evidence="2 3">
    <name type="scientific">Daphnia magna</name>
    <dbReference type="NCBI Taxonomy" id="35525"/>
    <lineage>
        <taxon>Eukaryota</taxon>
        <taxon>Metazoa</taxon>
        <taxon>Ecdysozoa</taxon>
        <taxon>Arthropoda</taxon>
        <taxon>Crustacea</taxon>
        <taxon>Branchiopoda</taxon>
        <taxon>Diplostraca</taxon>
        <taxon>Cladocera</taxon>
        <taxon>Anomopoda</taxon>
        <taxon>Daphniidae</taxon>
        <taxon>Daphnia</taxon>
    </lineage>
</organism>
<dbReference type="OrthoDB" id="6373941at2759"/>
<dbReference type="PROSITE" id="PS50879">
    <property type="entry name" value="RNASE_H_1"/>
    <property type="match status" value="1"/>
</dbReference>
<sequence>MKKSEASANPPKARAIFNNWISQIKPTAIIGYTDGSVTQEAASCAYTFPAMEKEAWPLTHGSNIQTAELHGIKKALEAGYQHHITPDELYIFSDSKAALQAIDATTKIVHNSVLLDIWNLLLGLKASGTQTYLAWISRSPTFAIFLDIAKAFDRTQTEGVLLKLARLGITDPILRWIQSFLSYRQATAKTGNQAEDEMQPYLDTLYKWGKKWGLEFLADKSVHLTFCRSHNAPAPPLFFIHGRWITSIDQVKFLGVIFDRKLNWTAHIDNYSNPGNPLQNNNTQQIDYGVMAYGGACTSHISKIDVVARDILRLILGSTKSTPTEILYYQNLE</sequence>
<dbReference type="InterPro" id="IPR012337">
    <property type="entry name" value="RNaseH-like_sf"/>
</dbReference>
<evidence type="ECO:0000313" key="3">
    <source>
        <dbReference type="Proteomes" id="UP000076858"/>
    </source>
</evidence>
<accession>A0A164KP00</accession>
<dbReference type="CDD" id="cd09276">
    <property type="entry name" value="Rnase_HI_RT_non_LTR"/>
    <property type="match status" value="1"/>
</dbReference>